<protein>
    <submittedName>
        <fullName evidence="2">Glycosyltransferase</fullName>
    </submittedName>
</protein>
<keyword evidence="2" id="KW-0808">Transferase</keyword>
<dbReference type="RefSeq" id="WP_119873518.1">
    <property type="nucleotide sequence ID" value="NZ_QZDH01000018.1"/>
</dbReference>
<comment type="caution">
    <text evidence="2">The sequence shown here is derived from an EMBL/GenBank/DDBJ whole genome shotgun (WGS) entry which is preliminary data.</text>
</comment>
<dbReference type="Proteomes" id="UP000283655">
    <property type="component" value="Unassembled WGS sequence"/>
</dbReference>
<evidence type="ECO:0000259" key="1">
    <source>
        <dbReference type="Pfam" id="PF13439"/>
    </source>
</evidence>
<reference evidence="2 3" key="1">
    <citation type="submission" date="2018-09" db="EMBL/GenBank/DDBJ databases">
        <title>Phylogenetic diversity of Pectobacterium and Dickeya strains causing blackleg disease of potato in Morocco.</title>
        <authorList>
            <person name="Oulghazi S."/>
            <person name="Moumni M."/>
            <person name="Faure D."/>
        </authorList>
    </citation>
    <scope>NUCLEOTIDE SEQUENCE [LARGE SCALE GENOMIC DNA]</scope>
    <source>
        <strain evidence="2 3">S1.15.11.2D</strain>
    </source>
</reference>
<dbReference type="PANTHER" id="PTHR12526:SF626">
    <property type="entry name" value="GLL4300 PROTEIN"/>
    <property type="match status" value="1"/>
</dbReference>
<dbReference type="EMBL" id="QZDH01000018">
    <property type="protein sequence ID" value="RJL51965.1"/>
    <property type="molecule type" value="Genomic_DNA"/>
</dbReference>
<dbReference type="InterPro" id="IPR028098">
    <property type="entry name" value="Glyco_trans_4-like_N"/>
</dbReference>
<accession>A0A419AX21</accession>
<proteinExistence type="predicted"/>
<evidence type="ECO:0000313" key="2">
    <source>
        <dbReference type="EMBL" id="RJL51965.1"/>
    </source>
</evidence>
<dbReference type="Gene3D" id="3.40.50.2000">
    <property type="entry name" value="Glycogen Phosphorylase B"/>
    <property type="match status" value="2"/>
</dbReference>
<dbReference type="Pfam" id="PF13692">
    <property type="entry name" value="Glyco_trans_1_4"/>
    <property type="match status" value="1"/>
</dbReference>
<dbReference type="PANTHER" id="PTHR12526">
    <property type="entry name" value="GLYCOSYLTRANSFERASE"/>
    <property type="match status" value="1"/>
</dbReference>
<dbReference type="Pfam" id="PF13439">
    <property type="entry name" value="Glyco_transf_4"/>
    <property type="match status" value="1"/>
</dbReference>
<gene>
    <name evidence="2" type="ORF">D5071_09140</name>
</gene>
<organism evidence="2 3">
    <name type="scientific">Pectobacterium carotovorum</name>
    <name type="common">Erwinia carotovora</name>
    <dbReference type="NCBI Taxonomy" id="554"/>
    <lineage>
        <taxon>Bacteria</taxon>
        <taxon>Pseudomonadati</taxon>
        <taxon>Pseudomonadota</taxon>
        <taxon>Gammaproteobacteria</taxon>
        <taxon>Enterobacterales</taxon>
        <taxon>Pectobacteriaceae</taxon>
        <taxon>Pectobacterium</taxon>
    </lineage>
</organism>
<dbReference type="AlphaFoldDB" id="A0A419AX21"/>
<dbReference type="GO" id="GO:0016757">
    <property type="term" value="F:glycosyltransferase activity"/>
    <property type="evidence" value="ECO:0007669"/>
    <property type="project" value="UniProtKB-ARBA"/>
</dbReference>
<sequence length="418" mass="47110">MKVLHLCYSDLAGGAARAAYRLHIAQRKLGMDSHMLVINKLSDDPYVHSVSKKKQLWIKSLNYITNKSLKLQKYNNNVFHSINIFPSGLIKYINHLSPDIVNLHWVGSNMLSISEIARIQQPVVWTLHDMWAFSGCEHYEDLNNINRYKCDYNDDLTNNKNGVDLNKLIFKLKRNKFKKNKITIITPSNWLGECAKSSSLFKKNNVVTISNCIDHTVFKPVDKLFSREVLGLPEKVPLILFGAMASTSDIRKGYMLLKIAMQKLKERNVYFNCELVVFGANKKNEINEFGIKTHYVGNIVDDATLCLLYSAADVFIAPSLQDNLPNTLVESLACGTPCIAFNIGGMPDLIPSKAFGQLVDDVDSGSLADAIYTQLSSEKKYDAKKLAMQSAILRDEEVVASRYLKVYNDILSELNVAK</sequence>
<feature type="domain" description="Glycosyltransferase subfamily 4-like N-terminal" evidence="1">
    <location>
        <begin position="13"/>
        <end position="215"/>
    </location>
</feature>
<name>A0A419AX21_PECCA</name>
<evidence type="ECO:0000313" key="3">
    <source>
        <dbReference type="Proteomes" id="UP000283655"/>
    </source>
</evidence>
<dbReference type="SUPFAM" id="SSF53756">
    <property type="entry name" value="UDP-Glycosyltransferase/glycogen phosphorylase"/>
    <property type="match status" value="1"/>
</dbReference>